<dbReference type="VEuPathDB" id="FungiDB:I7I51_04634"/>
<dbReference type="AlphaFoldDB" id="A0A8A1M061"/>
<gene>
    <name evidence="1" type="ORF">I7I51_04634</name>
</gene>
<sequence>MMALYHRPKARLLLPVEGMKHTPIIPQAQDPMRPLSVYSRSAQTQLRTSKTIVRLKRVKLYANKLLASVPTTDKWNERKKETGFNDVANNRVAIRILLGAPSKGTLIVEKDGAKGDPPELPRLNPMDHKTMISNACSDSSSRNLQRYRRGCAQSPHLYARLADARVECHKMFERLGAAKVPQCEDGFIPFCIPSIIKYLIGDEIE</sequence>
<name>A0A8A1M061_AJECA</name>
<reference evidence="1" key="1">
    <citation type="submission" date="2021-01" db="EMBL/GenBank/DDBJ databases">
        <title>Chromosome-level genome assembly of a human fungal pathogen reveals clustering of transcriptionally co-regulated genes.</title>
        <authorList>
            <person name="Voorhies M."/>
            <person name="Cohen S."/>
            <person name="Shea T.P."/>
            <person name="Petrus S."/>
            <person name="Munoz J.F."/>
            <person name="Poplawski S."/>
            <person name="Goldman W.E."/>
            <person name="Michael T."/>
            <person name="Cuomo C.A."/>
            <person name="Sil A."/>
            <person name="Beyhan S."/>
        </authorList>
    </citation>
    <scope>NUCLEOTIDE SEQUENCE</scope>
    <source>
        <strain evidence="1">WU24</strain>
    </source>
</reference>
<evidence type="ECO:0000313" key="2">
    <source>
        <dbReference type="Proteomes" id="UP000663671"/>
    </source>
</evidence>
<accession>A0A8A1M061</accession>
<protein>
    <submittedName>
        <fullName evidence="1">Uncharacterized protein</fullName>
    </submittedName>
</protein>
<dbReference type="OrthoDB" id="3882355at2759"/>
<dbReference type="Proteomes" id="UP000663671">
    <property type="component" value="Chromosome 4"/>
</dbReference>
<proteinExistence type="predicted"/>
<evidence type="ECO:0000313" key="1">
    <source>
        <dbReference type="EMBL" id="QSS59838.1"/>
    </source>
</evidence>
<dbReference type="EMBL" id="CP069110">
    <property type="protein sequence ID" value="QSS59838.1"/>
    <property type="molecule type" value="Genomic_DNA"/>
</dbReference>
<organism evidence="1 2">
    <name type="scientific">Ajellomyces capsulatus</name>
    <name type="common">Darling's disease fungus</name>
    <name type="synonym">Histoplasma capsulatum</name>
    <dbReference type="NCBI Taxonomy" id="5037"/>
    <lineage>
        <taxon>Eukaryota</taxon>
        <taxon>Fungi</taxon>
        <taxon>Dikarya</taxon>
        <taxon>Ascomycota</taxon>
        <taxon>Pezizomycotina</taxon>
        <taxon>Eurotiomycetes</taxon>
        <taxon>Eurotiomycetidae</taxon>
        <taxon>Onygenales</taxon>
        <taxon>Ajellomycetaceae</taxon>
        <taxon>Histoplasma</taxon>
    </lineage>
</organism>